<dbReference type="Proteomes" id="UP000220340">
    <property type="component" value="Unassembled WGS sequence"/>
</dbReference>
<accession>A0A1Q4HLB3</accession>
<evidence type="ECO:0000313" key="4">
    <source>
        <dbReference type="Proteomes" id="UP000220340"/>
    </source>
</evidence>
<dbReference type="Proteomes" id="UP000191039">
    <property type="component" value="Unassembled WGS sequence"/>
</dbReference>
<dbReference type="AlphaFoldDB" id="A0A1Q4HLB3"/>
<sequence>MGRTQYAVDGPRGTFLVTRKNDRELWSVWRSDSLNTAARMANTVRAIERAAELSGVEPTAEAADDSTHDIGMISTGIAVLHRPSGKEFGLCHEHEGALDDADGIVTMGPLFGDFRCIVCNYVDTSDDQASSADDENNEPADLGYGDEAYTAATLDDIAESRRQGVKVPDDAADATAARTGPAHLELFGLPTAVHRYELESVSVLANGYTAFDLADHLADVMPKVIDDRRIWDMDPLELALLAVDHYPGGAVGLQLALEG</sequence>
<proteinExistence type="predicted"/>
<gene>
    <name evidence="1" type="ORF">BV510_03405</name>
    <name evidence="2" type="ORF">CRI78_02515</name>
</gene>
<keyword evidence="4" id="KW-1185">Reference proteome</keyword>
<evidence type="ECO:0000313" key="2">
    <source>
        <dbReference type="EMBL" id="PEG56259.1"/>
    </source>
</evidence>
<reference evidence="2 4" key="2">
    <citation type="submission" date="2017-10" db="EMBL/GenBank/DDBJ databases">
        <title>The new phylogeny of genus Mycobacterium.</title>
        <authorList>
            <person name="Tortoli E."/>
            <person name="Trovato A."/>
            <person name="Cirillo D.M."/>
        </authorList>
    </citation>
    <scope>NUCLEOTIDE SEQUENCE [LARGE SCALE GENOMIC DNA]</scope>
    <source>
        <strain evidence="2 4">IP141170001</strain>
    </source>
</reference>
<evidence type="ECO:0000313" key="1">
    <source>
        <dbReference type="EMBL" id="OPE55752.1"/>
    </source>
</evidence>
<dbReference type="EMBL" id="MIJD01000019">
    <property type="protein sequence ID" value="OPE55752.1"/>
    <property type="molecule type" value="Genomic_DNA"/>
</dbReference>
<comment type="caution">
    <text evidence="1">The sequence shown here is derived from an EMBL/GenBank/DDBJ whole genome shotgun (WGS) entry which is preliminary data.</text>
</comment>
<name>A0A1Q4HLB3_9MYCO</name>
<evidence type="ECO:0000313" key="3">
    <source>
        <dbReference type="Proteomes" id="UP000191039"/>
    </source>
</evidence>
<reference evidence="1 3" key="1">
    <citation type="submission" date="2016-09" db="EMBL/GenBank/DDBJ databases">
        <title>genome sequences of unsequenced Mycobacteria.</title>
        <authorList>
            <person name="Greninger A.L."/>
            <person name="Jerome K.R."/>
            <person name="Mcnair B."/>
            <person name="Wallis C."/>
            <person name="Fang F."/>
        </authorList>
    </citation>
    <scope>NUCLEOTIDE SEQUENCE [LARGE SCALE GENOMIC DNA]</scope>
    <source>
        <strain evidence="1 3">BM1</strain>
    </source>
</reference>
<organism evidence="1 3">
    <name type="scientific">Mycolicibacterium diernhoferi</name>
    <dbReference type="NCBI Taxonomy" id="1801"/>
    <lineage>
        <taxon>Bacteria</taxon>
        <taxon>Bacillati</taxon>
        <taxon>Actinomycetota</taxon>
        <taxon>Actinomycetes</taxon>
        <taxon>Mycobacteriales</taxon>
        <taxon>Mycobacteriaceae</taxon>
        <taxon>Mycolicibacterium</taxon>
    </lineage>
</organism>
<dbReference type="EMBL" id="PDCR01000002">
    <property type="protein sequence ID" value="PEG56259.1"/>
    <property type="molecule type" value="Genomic_DNA"/>
</dbReference>
<protein>
    <submittedName>
        <fullName evidence="1">Uncharacterized protein</fullName>
    </submittedName>
</protein>